<name>A0A6P0ESX7_9ACTN</name>
<dbReference type="Pfam" id="PF13439">
    <property type="entry name" value="Glyco_transf_4"/>
    <property type="match status" value="1"/>
</dbReference>
<evidence type="ECO:0000256" key="2">
    <source>
        <dbReference type="ARBA" id="ARBA00022679"/>
    </source>
</evidence>
<dbReference type="CDD" id="cd03801">
    <property type="entry name" value="GT4_PimA-like"/>
    <property type="match status" value="1"/>
</dbReference>
<dbReference type="AlphaFoldDB" id="A0A6P0ESX7"/>
<dbReference type="Gene3D" id="3.40.50.2000">
    <property type="entry name" value="Glycogen Phosphorylase B"/>
    <property type="match status" value="2"/>
</dbReference>
<reference evidence="4 6" key="1">
    <citation type="submission" date="2020-01" db="EMBL/GenBank/DDBJ databases">
        <title>the WGS Modestobacter muralis CPCC 204518.</title>
        <authorList>
            <person name="Jiang Z."/>
        </authorList>
    </citation>
    <scope>NUCLEOTIDE SEQUENCE [LARGE SCALE GENOMIC DNA]</scope>
    <source>
        <strain evidence="4 6">DSM 100205</strain>
    </source>
</reference>
<sequence>MRRTVLVAHPSADLYGSDLQLVESVGGLTAAGWEVVVALPGDGPLRARLEAAGAAVELLPVPVLRKSLLRPAGLLGLVVDTSRALPVMVRRLRSLDPAVVYVNTVTVPLWLVAARLAGRPALCHVHEAEDDAPRLVGVLLNAPLLLARTVVVNSNAAAATLLRAVPALRRRTEVVHNGVAGPPEPLPPVTAPTGPRRVVLVGRLAPRKGTDVALEAAGLLRAEGRDVVLQLCGTVFPGYEWFEEQLRERAARPDLAGAVEFAGYTSPTWPALAQADVVLVPSRAEPFGNTAVEAQLAGRPVVVSAVQGLREIVTDGETGLLVTPGDPADLARAVGSLLDDAGLARSLAAAGRESALRRFSRQRYQDAVTAVVERTAR</sequence>
<dbReference type="Proteomes" id="UP000468828">
    <property type="component" value="Unassembled WGS sequence"/>
</dbReference>
<proteinExistence type="predicted"/>
<evidence type="ECO:0000313" key="5">
    <source>
        <dbReference type="EMBL" id="NEN51739.1"/>
    </source>
</evidence>
<keyword evidence="2 4" id="KW-0808">Transferase</keyword>
<dbReference type="Proteomes" id="UP000471152">
    <property type="component" value="Unassembled WGS sequence"/>
</dbReference>
<comment type="caution">
    <text evidence="4">The sequence shown here is derived from an EMBL/GenBank/DDBJ whole genome shotgun (WGS) entry which is preliminary data.</text>
</comment>
<evidence type="ECO:0000313" key="7">
    <source>
        <dbReference type="Proteomes" id="UP000471152"/>
    </source>
</evidence>
<organism evidence="4 6">
    <name type="scientific">Modestobacter muralis</name>
    <dbReference type="NCBI Taxonomy" id="1608614"/>
    <lineage>
        <taxon>Bacteria</taxon>
        <taxon>Bacillati</taxon>
        <taxon>Actinomycetota</taxon>
        <taxon>Actinomycetes</taxon>
        <taxon>Geodermatophilales</taxon>
        <taxon>Geodermatophilaceae</taxon>
        <taxon>Modestobacter</taxon>
    </lineage>
</organism>
<dbReference type="EMBL" id="JAAGWB010000035">
    <property type="protein sequence ID" value="NEN51739.1"/>
    <property type="molecule type" value="Genomic_DNA"/>
</dbReference>
<dbReference type="SUPFAM" id="SSF53756">
    <property type="entry name" value="UDP-Glycosyltransferase/glycogen phosphorylase"/>
    <property type="match status" value="1"/>
</dbReference>
<reference evidence="5 7" key="2">
    <citation type="submission" date="2020-02" db="EMBL/GenBank/DDBJ databases">
        <title>The WGS of Modestobacter muralis DSM 100205.</title>
        <authorList>
            <person name="Jiang Z."/>
        </authorList>
    </citation>
    <scope>NUCLEOTIDE SEQUENCE [LARGE SCALE GENOMIC DNA]</scope>
    <source>
        <strain evidence="5 7">DSM 100205</strain>
    </source>
</reference>
<evidence type="ECO:0000313" key="4">
    <source>
        <dbReference type="EMBL" id="NEK94851.1"/>
    </source>
</evidence>
<protein>
    <submittedName>
        <fullName evidence="4">Glycosyltransferase family 4 protein</fullName>
    </submittedName>
</protein>
<accession>A0A6P0ESX7</accession>
<dbReference type="GO" id="GO:0016757">
    <property type="term" value="F:glycosyltransferase activity"/>
    <property type="evidence" value="ECO:0007669"/>
    <property type="project" value="UniProtKB-KW"/>
</dbReference>
<keyword evidence="6" id="KW-1185">Reference proteome</keyword>
<dbReference type="InterPro" id="IPR028098">
    <property type="entry name" value="Glyco_trans_4-like_N"/>
</dbReference>
<evidence type="ECO:0000313" key="6">
    <source>
        <dbReference type="Proteomes" id="UP000468828"/>
    </source>
</evidence>
<keyword evidence="1" id="KW-0328">Glycosyltransferase</keyword>
<gene>
    <name evidence="5" type="ORF">G3R41_12470</name>
    <name evidence="4" type="ORF">GCU67_11815</name>
</gene>
<evidence type="ECO:0000256" key="1">
    <source>
        <dbReference type="ARBA" id="ARBA00022676"/>
    </source>
</evidence>
<dbReference type="PANTHER" id="PTHR12526">
    <property type="entry name" value="GLYCOSYLTRANSFERASE"/>
    <property type="match status" value="1"/>
</dbReference>
<evidence type="ECO:0000259" key="3">
    <source>
        <dbReference type="Pfam" id="PF13439"/>
    </source>
</evidence>
<dbReference type="RefSeq" id="WP_163611420.1">
    <property type="nucleotide sequence ID" value="NZ_JAAGWB010000035.1"/>
</dbReference>
<dbReference type="Pfam" id="PF13692">
    <property type="entry name" value="Glyco_trans_1_4"/>
    <property type="match status" value="1"/>
</dbReference>
<feature type="domain" description="Glycosyltransferase subfamily 4-like N-terminal" evidence="3">
    <location>
        <begin position="25"/>
        <end position="179"/>
    </location>
</feature>
<dbReference type="EMBL" id="JAAGWH010000033">
    <property type="protein sequence ID" value="NEK94851.1"/>
    <property type="molecule type" value="Genomic_DNA"/>
</dbReference>